<dbReference type="GO" id="GO:0005576">
    <property type="term" value="C:extracellular region"/>
    <property type="evidence" value="ECO:0007669"/>
    <property type="project" value="UniProtKB-SubCell"/>
</dbReference>
<evidence type="ECO:0000256" key="5">
    <source>
        <dbReference type="ARBA" id="ARBA00023326"/>
    </source>
</evidence>
<keyword evidence="3 6" id="KW-0732">Signal</keyword>
<dbReference type="PANTHER" id="PTHR34823">
    <property type="entry name" value="GLCNAC-BINDING PROTEIN A"/>
    <property type="match status" value="1"/>
</dbReference>
<dbReference type="SUPFAM" id="SSF51055">
    <property type="entry name" value="Carbohydrate binding domain"/>
    <property type="match status" value="2"/>
</dbReference>
<dbReference type="InterPro" id="IPR014756">
    <property type="entry name" value="Ig_E-set"/>
</dbReference>
<dbReference type="Pfam" id="PF00041">
    <property type="entry name" value="fn3"/>
    <property type="match status" value="2"/>
</dbReference>
<name>A0A075R1J7_BRELA</name>
<dbReference type="RefSeq" id="WP_003335212.1">
    <property type="nucleotide sequence ID" value="NZ_CP007806.1"/>
</dbReference>
<dbReference type="FunFam" id="2.70.50.50:FF:000001">
    <property type="entry name" value="Chitin-binding protein"/>
    <property type="match status" value="1"/>
</dbReference>
<keyword evidence="5" id="KW-0119">Carbohydrate metabolism</keyword>
<dbReference type="InterPro" id="IPR004302">
    <property type="entry name" value="Cellulose/chitin-bd_N"/>
</dbReference>
<evidence type="ECO:0000256" key="2">
    <source>
        <dbReference type="ARBA" id="ARBA00022525"/>
    </source>
</evidence>
<dbReference type="InterPro" id="IPR013783">
    <property type="entry name" value="Ig-like_fold"/>
</dbReference>
<protein>
    <submittedName>
        <fullName evidence="8">GlcNAc-binding protein</fullName>
    </submittedName>
</protein>
<dbReference type="Gene3D" id="2.60.40.10">
    <property type="entry name" value="Immunoglobulins"/>
    <property type="match status" value="2"/>
</dbReference>
<dbReference type="PROSITE" id="PS50853">
    <property type="entry name" value="FN3"/>
    <property type="match status" value="2"/>
</dbReference>
<evidence type="ECO:0000256" key="1">
    <source>
        <dbReference type="ARBA" id="ARBA00004613"/>
    </source>
</evidence>
<evidence type="ECO:0000256" key="6">
    <source>
        <dbReference type="SAM" id="SignalP"/>
    </source>
</evidence>
<dbReference type="STRING" id="1042163.BRLA_c009400"/>
<feature type="signal peptide" evidence="6">
    <location>
        <begin position="1"/>
        <end position="35"/>
    </location>
</feature>
<evidence type="ECO:0000259" key="7">
    <source>
        <dbReference type="PROSITE" id="PS50853"/>
    </source>
</evidence>
<keyword evidence="2" id="KW-0964">Secreted</keyword>
<reference evidence="8 9" key="1">
    <citation type="journal article" date="2011" name="J. Bacteriol.">
        <title>Genome sequence of Brevibacillus laterosporus LMG 15441, a pathogen of invertebrates.</title>
        <authorList>
            <person name="Djukic M."/>
            <person name="Poehlein A."/>
            <person name="Thurmer A."/>
            <person name="Daniel R."/>
        </authorList>
    </citation>
    <scope>NUCLEOTIDE SEQUENCE [LARGE SCALE GENOMIC DNA]</scope>
    <source>
        <strain evidence="8 9">LMG 15441</strain>
    </source>
</reference>
<dbReference type="InterPro" id="IPR036116">
    <property type="entry name" value="FN3_sf"/>
</dbReference>
<feature type="domain" description="Fibronectin type-III" evidence="7">
    <location>
        <begin position="309"/>
        <end position="394"/>
    </location>
</feature>
<dbReference type="EMBL" id="CP007806">
    <property type="protein sequence ID" value="AIG25281.1"/>
    <property type="molecule type" value="Genomic_DNA"/>
</dbReference>
<dbReference type="Gene3D" id="2.70.50.50">
    <property type="entry name" value="chitin-binding protein cbp21"/>
    <property type="match status" value="1"/>
</dbReference>
<dbReference type="SUPFAM" id="SSF81296">
    <property type="entry name" value="E set domains"/>
    <property type="match status" value="1"/>
</dbReference>
<accession>A0A075R1J7</accession>
<dbReference type="InterPro" id="IPR036573">
    <property type="entry name" value="CBM_sf_5/12"/>
</dbReference>
<evidence type="ECO:0000256" key="3">
    <source>
        <dbReference type="ARBA" id="ARBA00022729"/>
    </source>
</evidence>
<dbReference type="eggNOG" id="COG3397">
    <property type="taxonomic scope" value="Bacteria"/>
</dbReference>
<proteinExistence type="predicted"/>
<keyword evidence="5" id="KW-0624">Polysaccharide degradation</keyword>
<evidence type="ECO:0000256" key="4">
    <source>
        <dbReference type="ARBA" id="ARBA00022801"/>
    </source>
</evidence>
<dbReference type="PANTHER" id="PTHR34823:SF1">
    <property type="entry name" value="CHITIN-BINDING TYPE-4 DOMAIN-CONTAINING PROTEIN"/>
    <property type="match status" value="1"/>
</dbReference>
<feature type="chain" id="PRO_5001709038" evidence="6">
    <location>
        <begin position="36"/>
        <end position="489"/>
    </location>
</feature>
<evidence type="ECO:0000313" key="9">
    <source>
        <dbReference type="Proteomes" id="UP000005850"/>
    </source>
</evidence>
<sequence length="489" mass="54103">MTLQWKTVFGKSSIAFGITLAAMAGTMVFAGSASAHGYIESPTSRALLCKQGQNVGCGQIQYEPQSVEGVGNFPQSGPKDGEITGAGKYKELFVQTDSRWKKVDMEGGKNTFTWYLTAPHSTGDWKYYITKKDWNPNKPLGRNDLELIATFNDGGKVPPKSVSHVVNVPTDRSGYHIILGVWEIADTGNAFYQAIDVNLKNDGNPTEPEVQLPTIPSNLTSPGQTTTSIELRWSASTASEGIKEYEVYRNGSLAGKTSQAYFEDKELTLDTAYTYTVRSIDFAGNKSEMSKPFTVRTSKEDEQVELPTVPDNLVSSAKTTSTIELSWTASAAPHGIHAYEVYRDGRQVGTTIETSFTDKDLKADTTYSYMVVAVDHAGNKSDFSQKVTVRTEKEQTGNTGDTWNKDNVYNTGDRVIYEGVEYEAQWWTRGDRPDSTDVWKQVGDAIQKWNSDKAYQGGAKVSYEGKTYQAKWWTKGEEPSTSSVWTLVQ</sequence>
<dbReference type="SUPFAM" id="SSF49265">
    <property type="entry name" value="Fibronectin type III"/>
    <property type="match status" value="1"/>
</dbReference>
<organism evidence="8 9">
    <name type="scientific">Brevibacillus laterosporus LMG 15441</name>
    <dbReference type="NCBI Taxonomy" id="1042163"/>
    <lineage>
        <taxon>Bacteria</taxon>
        <taxon>Bacillati</taxon>
        <taxon>Bacillota</taxon>
        <taxon>Bacilli</taxon>
        <taxon>Bacillales</taxon>
        <taxon>Paenibacillaceae</taxon>
        <taxon>Brevibacillus</taxon>
    </lineage>
</organism>
<dbReference type="GO" id="GO:0004553">
    <property type="term" value="F:hydrolase activity, hydrolyzing O-glycosyl compounds"/>
    <property type="evidence" value="ECO:0007669"/>
    <property type="project" value="InterPro"/>
</dbReference>
<dbReference type="SMART" id="SM00060">
    <property type="entry name" value="FN3"/>
    <property type="match status" value="2"/>
</dbReference>
<dbReference type="CDD" id="cd12215">
    <property type="entry name" value="ChiC_BD"/>
    <property type="match status" value="2"/>
</dbReference>
<dbReference type="GO" id="GO:0030246">
    <property type="term" value="F:carbohydrate binding"/>
    <property type="evidence" value="ECO:0007669"/>
    <property type="project" value="InterPro"/>
</dbReference>
<keyword evidence="9" id="KW-1185">Reference proteome</keyword>
<dbReference type="InterPro" id="IPR003961">
    <property type="entry name" value="FN3_dom"/>
</dbReference>
<dbReference type="GO" id="GO:0000272">
    <property type="term" value="P:polysaccharide catabolic process"/>
    <property type="evidence" value="ECO:0007669"/>
    <property type="project" value="UniProtKB-KW"/>
</dbReference>
<dbReference type="Pfam" id="PF03067">
    <property type="entry name" value="LPMO_10"/>
    <property type="match status" value="1"/>
</dbReference>
<dbReference type="Pfam" id="PF02839">
    <property type="entry name" value="CBM_5_12"/>
    <property type="match status" value="2"/>
</dbReference>
<dbReference type="InterPro" id="IPR003610">
    <property type="entry name" value="CBM5/12"/>
</dbReference>
<dbReference type="KEGG" id="blr:BRLA_c009400"/>
<dbReference type="CDD" id="cd00063">
    <property type="entry name" value="FN3"/>
    <property type="match status" value="2"/>
</dbReference>
<comment type="subcellular location">
    <subcellularLocation>
        <location evidence="1">Secreted</location>
    </subcellularLocation>
</comment>
<dbReference type="eggNOG" id="COG3979">
    <property type="taxonomic scope" value="Bacteria"/>
</dbReference>
<dbReference type="InterPro" id="IPR051024">
    <property type="entry name" value="GlcNAc_Chitin_IntDeg"/>
</dbReference>
<feature type="domain" description="Fibronectin type-III" evidence="7">
    <location>
        <begin position="215"/>
        <end position="300"/>
    </location>
</feature>
<dbReference type="Proteomes" id="UP000005850">
    <property type="component" value="Chromosome"/>
</dbReference>
<keyword evidence="4" id="KW-0378">Hydrolase</keyword>
<dbReference type="CDD" id="cd21177">
    <property type="entry name" value="LPMO_AA10"/>
    <property type="match status" value="1"/>
</dbReference>
<gene>
    <name evidence="8" type="ORF">BRLA_c009400</name>
</gene>
<dbReference type="SMART" id="SM00495">
    <property type="entry name" value="ChtBD3"/>
    <property type="match status" value="2"/>
</dbReference>
<dbReference type="HOGENOM" id="CLU_047929_0_0_9"/>
<evidence type="ECO:0000313" key="8">
    <source>
        <dbReference type="EMBL" id="AIG25281.1"/>
    </source>
</evidence>
<dbReference type="AlphaFoldDB" id="A0A075R1J7"/>
<dbReference type="Gene3D" id="2.10.10.20">
    <property type="entry name" value="Carbohydrate-binding module superfamily 5/12"/>
    <property type="match status" value="2"/>
</dbReference>